<evidence type="ECO:0000313" key="2">
    <source>
        <dbReference type="EMBL" id="KAK9158665.1"/>
    </source>
</evidence>
<name>A0AAP0PXB4_9MAGN</name>
<comment type="caution">
    <text evidence="2">The sequence shown here is derived from an EMBL/GenBank/DDBJ whole genome shotgun (WGS) entry which is preliminary data.</text>
</comment>
<accession>A0AAP0PXB4</accession>
<gene>
    <name evidence="2" type="ORF">Scep_005239</name>
</gene>
<evidence type="ECO:0008006" key="4">
    <source>
        <dbReference type="Google" id="ProtNLM"/>
    </source>
</evidence>
<dbReference type="AlphaFoldDB" id="A0AAP0PXB4"/>
<dbReference type="Proteomes" id="UP001419268">
    <property type="component" value="Unassembled WGS sequence"/>
</dbReference>
<evidence type="ECO:0000313" key="3">
    <source>
        <dbReference type="Proteomes" id="UP001419268"/>
    </source>
</evidence>
<protein>
    <recommendedName>
        <fullName evidence="4">DUF4283 domain-containing protein</fullName>
    </recommendedName>
</protein>
<reference evidence="2 3" key="1">
    <citation type="submission" date="2024-01" db="EMBL/GenBank/DDBJ databases">
        <title>Genome assemblies of Stephania.</title>
        <authorList>
            <person name="Yang L."/>
        </authorList>
    </citation>
    <scope>NUCLEOTIDE SEQUENCE [LARGE SCALE GENOMIC DNA]</scope>
    <source>
        <strain evidence="2">JXDWG</strain>
        <tissue evidence="2">Leaf</tissue>
    </source>
</reference>
<dbReference type="EMBL" id="JBBNAG010000002">
    <property type="protein sequence ID" value="KAK9158665.1"/>
    <property type="molecule type" value="Genomic_DNA"/>
</dbReference>
<sequence>MEREQRRSWNEITRDDKRSGDRNGQNGNGRMNECQWRRVCVERKIFTVYEERNGGMKLFEGWRSEELYARAREQPCWKMAAVVFKAMPEVTWDLIKQAITVTAECWIEALPIAEDVEWVCVGLLLNIWNDEVFKEIGHMFGGFTEVTSITSEKKAIRHAFLKVKDELKVCMDIEAGKRSKEEDDAEVEKLGQYNSWWEDNATNK</sequence>
<proteinExistence type="predicted"/>
<keyword evidence="3" id="KW-1185">Reference proteome</keyword>
<organism evidence="2 3">
    <name type="scientific">Stephania cephalantha</name>
    <dbReference type="NCBI Taxonomy" id="152367"/>
    <lineage>
        <taxon>Eukaryota</taxon>
        <taxon>Viridiplantae</taxon>
        <taxon>Streptophyta</taxon>
        <taxon>Embryophyta</taxon>
        <taxon>Tracheophyta</taxon>
        <taxon>Spermatophyta</taxon>
        <taxon>Magnoliopsida</taxon>
        <taxon>Ranunculales</taxon>
        <taxon>Menispermaceae</taxon>
        <taxon>Menispermoideae</taxon>
        <taxon>Cissampelideae</taxon>
        <taxon>Stephania</taxon>
    </lineage>
</organism>
<feature type="region of interest" description="Disordered" evidence="1">
    <location>
        <begin position="1"/>
        <end position="29"/>
    </location>
</feature>
<evidence type="ECO:0000256" key="1">
    <source>
        <dbReference type="SAM" id="MobiDB-lite"/>
    </source>
</evidence>
<feature type="compositionally biased region" description="Basic and acidic residues" evidence="1">
    <location>
        <begin position="1"/>
        <end position="21"/>
    </location>
</feature>